<reference evidence="1" key="2">
    <citation type="submission" date="2021-01" db="EMBL/GenBank/DDBJ databases">
        <title>Pan-genome distribution and transcriptional activeness of fungal secondary metabolism genes in Aspergillus section Fumigati.</title>
        <authorList>
            <person name="Takahashi H."/>
            <person name="Umemura M."/>
            <person name="Ninomiya A."/>
            <person name="Kusuya Y."/>
            <person name="Urayama S."/>
            <person name="Shimizu M."/>
            <person name="Watanabe A."/>
            <person name="Kamei K."/>
            <person name="Yaguchi T."/>
            <person name="Hagiwara D."/>
        </authorList>
    </citation>
    <scope>NUCLEOTIDE SEQUENCE</scope>
    <source>
        <strain evidence="1">IFM 46973</strain>
    </source>
</reference>
<evidence type="ECO:0000313" key="1">
    <source>
        <dbReference type="EMBL" id="GIC85957.1"/>
    </source>
</evidence>
<evidence type="ECO:0000313" key="2">
    <source>
        <dbReference type="Proteomes" id="UP000036893"/>
    </source>
</evidence>
<gene>
    <name evidence="1" type="ORF">Aud_001799</name>
</gene>
<organism evidence="1 2">
    <name type="scientific">Aspergillus udagawae</name>
    <dbReference type="NCBI Taxonomy" id="91492"/>
    <lineage>
        <taxon>Eukaryota</taxon>
        <taxon>Fungi</taxon>
        <taxon>Dikarya</taxon>
        <taxon>Ascomycota</taxon>
        <taxon>Pezizomycotina</taxon>
        <taxon>Eurotiomycetes</taxon>
        <taxon>Eurotiomycetidae</taxon>
        <taxon>Eurotiales</taxon>
        <taxon>Aspergillaceae</taxon>
        <taxon>Aspergillus</taxon>
        <taxon>Aspergillus subgen. Fumigati</taxon>
    </lineage>
</organism>
<sequence length="108" mass="11689">MPITGASAPGVTVKPVCTHQDRLCRPVLLRALLPTNMAPLHQQLNLGCLHHLVDPSLVWSLRDHWLGMWYQLECGIPPRGCPAVIVIYISASYLGGDCVLAVPSPEAA</sequence>
<dbReference type="GeneID" id="66989275"/>
<dbReference type="Proteomes" id="UP000036893">
    <property type="component" value="Unassembled WGS sequence"/>
</dbReference>
<dbReference type="AlphaFoldDB" id="A0A8E0QL06"/>
<dbReference type="EMBL" id="BBXM02000001">
    <property type="protein sequence ID" value="GIC85957.1"/>
    <property type="molecule type" value="Genomic_DNA"/>
</dbReference>
<proteinExistence type="predicted"/>
<comment type="caution">
    <text evidence="1">The sequence shown here is derived from an EMBL/GenBank/DDBJ whole genome shotgun (WGS) entry which is preliminary data.</text>
</comment>
<accession>A0A8E0QL06</accession>
<name>A0A8E0QL06_9EURO</name>
<protein>
    <submittedName>
        <fullName evidence="1">Uncharacterized protein</fullName>
    </submittedName>
</protein>
<reference evidence="1" key="1">
    <citation type="journal article" date="2015" name="Genome Announc.">
        <title>Draft Genome Sequence of the Pathogenic Filamentous Fungus Aspergillus udagawae Strain IFM 46973T.</title>
        <authorList>
            <person name="Kusuya Y."/>
            <person name="Takahashi-Nakaguchi A."/>
            <person name="Takahashi H."/>
            <person name="Yaguchi T."/>
        </authorList>
    </citation>
    <scope>NUCLEOTIDE SEQUENCE</scope>
    <source>
        <strain evidence="1">IFM 46973</strain>
    </source>
</reference>
<dbReference type="RefSeq" id="XP_043143223.1">
    <property type="nucleotide sequence ID" value="XM_043287288.1"/>
</dbReference>